<organism evidence="1 2">
    <name type="scientific">Alistipes shahii</name>
    <dbReference type="NCBI Taxonomy" id="328814"/>
    <lineage>
        <taxon>Bacteria</taxon>
        <taxon>Pseudomonadati</taxon>
        <taxon>Bacteroidota</taxon>
        <taxon>Bacteroidia</taxon>
        <taxon>Bacteroidales</taxon>
        <taxon>Rikenellaceae</taxon>
        <taxon>Alistipes</taxon>
    </lineage>
</organism>
<dbReference type="EMBL" id="VVXK01000010">
    <property type="protein sequence ID" value="KAA2370107.1"/>
    <property type="molecule type" value="Genomic_DNA"/>
</dbReference>
<gene>
    <name evidence="1" type="ORF">F2Y13_08540</name>
</gene>
<accession>A0A5B3G9C2</accession>
<protein>
    <submittedName>
        <fullName evidence="1">Peptidase</fullName>
    </submittedName>
</protein>
<sequence>MAGNLWKMTAIKNAGKLTKGMSVEILVTGTSAKPSVKQIIEAIEDKYGVTVSSCHCGYANFEIEKLN</sequence>
<name>A0A5B3G9C2_9BACT</name>
<dbReference type="Proteomes" id="UP000323567">
    <property type="component" value="Unassembled WGS sequence"/>
</dbReference>
<dbReference type="RefSeq" id="WP_044054518.1">
    <property type="nucleotide sequence ID" value="NZ_CAUATG010000007.1"/>
</dbReference>
<dbReference type="GeneID" id="92757719"/>
<dbReference type="AlphaFoldDB" id="A0A5B3G9C2"/>
<reference evidence="1 2" key="1">
    <citation type="journal article" date="2019" name="Nat. Med.">
        <title>A library of human gut bacterial isolates paired with longitudinal multiomics data enables mechanistic microbiome research.</title>
        <authorList>
            <person name="Poyet M."/>
            <person name="Groussin M."/>
            <person name="Gibbons S.M."/>
            <person name="Avila-Pacheco J."/>
            <person name="Jiang X."/>
            <person name="Kearney S.M."/>
            <person name="Perrotta A.R."/>
            <person name="Berdy B."/>
            <person name="Zhao S."/>
            <person name="Lieberman T.D."/>
            <person name="Swanson P.K."/>
            <person name="Smith M."/>
            <person name="Roesemann S."/>
            <person name="Alexander J.E."/>
            <person name="Rich S.A."/>
            <person name="Livny J."/>
            <person name="Vlamakis H."/>
            <person name="Clish C."/>
            <person name="Bullock K."/>
            <person name="Deik A."/>
            <person name="Scott J."/>
            <person name="Pierce K.A."/>
            <person name="Xavier R.J."/>
            <person name="Alm E.J."/>
        </authorList>
    </citation>
    <scope>NUCLEOTIDE SEQUENCE [LARGE SCALE GENOMIC DNA]</scope>
    <source>
        <strain evidence="1 2">BIOML-A2</strain>
    </source>
</reference>
<comment type="caution">
    <text evidence="1">The sequence shown here is derived from an EMBL/GenBank/DDBJ whole genome shotgun (WGS) entry which is preliminary data.</text>
</comment>
<evidence type="ECO:0000313" key="2">
    <source>
        <dbReference type="Proteomes" id="UP000323567"/>
    </source>
</evidence>
<evidence type="ECO:0000313" key="1">
    <source>
        <dbReference type="EMBL" id="KAA2370107.1"/>
    </source>
</evidence>
<proteinExistence type="predicted"/>